<name>A0ABQ9F532_TEGGR</name>
<protein>
    <recommendedName>
        <fullName evidence="2">B box-type domain-containing protein</fullName>
    </recommendedName>
</protein>
<dbReference type="Proteomes" id="UP001217089">
    <property type="component" value="Unassembled WGS sequence"/>
</dbReference>
<evidence type="ECO:0000259" key="2">
    <source>
        <dbReference type="PROSITE" id="PS50119"/>
    </source>
</evidence>
<accession>A0ABQ9F532</accession>
<sequence>MYCNTCDYPICRQCIASGVHLNHLMRVDKYTPNEQPDEISPPNLVTRDVADQELKDLFGHLDMKTKPEVDQSLQMKIYDQSTIPDIDFKIISSFTSEKNHVVIKSYDQAWLWSIFERGISLVTSDGKVMQNINTNLDVFDATVSTSGDLFVTENGECLVTDKYGHIIISDMENSVVHVLDRDGKFIQYLITPQHGCDKPDGLDLDNHGRFPTDSS</sequence>
<keyword evidence="1" id="KW-0862">Zinc</keyword>
<dbReference type="SUPFAM" id="SSF101898">
    <property type="entry name" value="NHL repeat"/>
    <property type="match status" value="1"/>
</dbReference>
<keyword evidence="4" id="KW-1185">Reference proteome</keyword>
<comment type="caution">
    <text evidence="3">The sequence shown here is derived from an EMBL/GenBank/DDBJ whole genome shotgun (WGS) entry which is preliminary data.</text>
</comment>
<evidence type="ECO:0000313" key="3">
    <source>
        <dbReference type="EMBL" id="KAJ8311007.1"/>
    </source>
</evidence>
<dbReference type="SUPFAM" id="SSF57845">
    <property type="entry name" value="B-box zinc-binding domain"/>
    <property type="match status" value="1"/>
</dbReference>
<proteinExistence type="predicted"/>
<feature type="domain" description="B box-type" evidence="2">
    <location>
        <begin position="1"/>
        <end position="23"/>
    </location>
</feature>
<evidence type="ECO:0000313" key="4">
    <source>
        <dbReference type="Proteomes" id="UP001217089"/>
    </source>
</evidence>
<evidence type="ECO:0000256" key="1">
    <source>
        <dbReference type="PROSITE-ProRule" id="PRU00024"/>
    </source>
</evidence>
<dbReference type="Gene3D" id="3.30.160.60">
    <property type="entry name" value="Classic Zinc Finger"/>
    <property type="match status" value="1"/>
</dbReference>
<gene>
    <name evidence="3" type="ORF">KUTeg_011452</name>
</gene>
<keyword evidence="1" id="KW-0479">Metal-binding</keyword>
<dbReference type="InterPro" id="IPR000315">
    <property type="entry name" value="Znf_B-box"/>
</dbReference>
<dbReference type="PROSITE" id="PS50119">
    <property type="entry name" value="ZF_BBOX"/>
    <property type="match status" value="1"/>
</dbReference>
<reference evidence="3 4" key="1">
    <citation type="submission" date="2022-12" db="EMBL/GenBank/DDBJ databases">
        <title>Chromosome-level genome of Tegillarca granosa.</title>
        <authorList>
            <person name="Kim J."/>
        </authorList>
    </citation>
    <scope>NUCLEOTIDE SEQUENCE [LARGE SCALE GENOMIC DNA]</scope>
    <source>
        <strain evidence="3">Teg-2019</strain>
        <tissue evidence="3">Adductor muscle</tissue>
    </source>
</reference>
<dbReference type="Gene3D" id="2.120.10.30">
    <property type="entry name" value="TolB, C-terminal domain"/>
    <property type="match status" value="1"/>
</dbReference>
<organism evidence="3 4">
    <name type="scientific">Tegillarca granosa</name>
    <name type="common">Malaysian cockle</name>
    <name type="synonym">Anadara granosa</name>
    <dbReference type="NCBI Taxonomy" id="220873"/>
    <lineage>
        <taxon>Eukaryota</taxon>
        <taxon>Metazoa</taxon>
        <taxon>Spiralia</taxon>
        <taxon>Lophotrochozoa</taxon>
        <taxon>Mollusca</taxon>
        <taxon>Bivalvia</taxon>
        <taxon>Autobranchia</taxon>
        <taxon>Pteriomorphia</taxon>
        <taxon>Arcoida</taxon>
        <taxon>Arcoidea</taxon>
        <taxon>Arcidae</taxon>
        <taxon>Tegillarca</taxon>
    </lineage>
</organism>
<dbReference type="EMBL" id="JARBDR010000613">
    <property type="protein sequence ID" value="KAJ8311007.1"/>
    <property type="molecule type" value="Genomic_DNA"/>
</dbReference>
<dbReference type="InterPro" id="IPR011042">
    <property type="entry name" value="6-blade_b-propeller_TolB-like"/>
</dbReference>
<keyword evidence="1" id="KW-0863">Zinc-finger</keyword>